<keyword evidence="9" id="KW-1185">Reference proteome</keyword>
<accession>A0ABS5U9R0</accession>
<keyword evidence="5" id="KW-0411">Iron-sulfur</keyword>
<dbReference type="Gene3D" id="3.80.30.20">
    <property type="entry name" value="tm_1862 like domain"/>
    <property type="match status" value="1"/>
</dbReference>
<dbReference type="CDD" id="cd01335">
    <property type="entry name" value="Radical_SAM"/>
    <property type="match status" value="1"/>
</dbReference>
<dbReference type="InterPro" id="IPR006158">
    <property type="entry name" value="Cobalamin-bd"/>
</dbReference>
<dbReference type="Proteomes" id="UP000784128">
    <property type="component" value="Unassembled WGS sequence"/>
</dbReference>
<dbReference type="SFLD" id="SFLDG01082">
    <property type="entry name" value="B12-binding_domain_containing"/>
    <property type="match status" value="1"/>
</dbReference>
<evidence type="ECO:0000256" key="4">
    <source>
        <dbReference type="ARBA" id="ARBA00023004"/>
    </source>
</evidence>
<dbReference type="InterPro" id="IPR058240">
    <property type="entry name" value="rSAM_sf"/>
</dbReference>
<evidence type="ECO:0000256" key="3">
    <source>
        <dbReference type="ARBA" id="ARBA00022723"/>
    </source>
</evidence>
<dbReference type="InterPro" id="IPR051198">
    <property type="entry name" value="BchE-like"/>
</dbReference>
<dbReference type="RefSeq" id="WP_214299225.1">
    <property type="nucleotide sequence ID" value="NZ_JAHDYS010000009.1"/>
</dbReference>
<dbReference type="PROSITE" id="PS51918">
    <property type="entry name" value="RADICAL_SAM"/>
    <property type="match status" value="1"/>
</dbReference>
<feature type="domain" description="Radical SAM core" evidence="7">
    <location>
        <begin position="184"/>
        <end position="408"/>
    </location>
</feature>
<dbReference type="InterPro" id="IPR007197">
    <property type="entry name" value="rSAM"/>
</dbReference>
<evidence type="ECO:0000256" key="5">
    <source>
        <dbReference type="ARBA" id="ARBA00023014"/>
    </source>
</evidence>
<dbReference type="SFLD" id="SFLDS00029">
    <property type="entry name" value="Radical_SAM"/>
    <property type="match status" value="1"/>
</dbReference>
<dbReference type="Pfam" id="PF04055">
    <property type="entry name" value="Radical_SAM"/>
    <property type="match status" value="1"/>
</dbReference>
<dbReference type="Pfam" id="PF02310">
    <property type="entry name" value="B12-binding"/>
    <property type="match status" value="1"/>
</dbReference>
<evidence type="ECO:0000256" key="1">
    <source>
        <dbReference type="ARBA" id="ARBA00001966"/>
    </source>
</evidence>
<evidence type="ECO:0000256" key="2">
    <source>
        <dbReference type="ARBA" id="ARBA00022691"/>
    </source>
</evidence>
<name>A0ABS5U9R0_9BACT</name>
<comment type="caution">
    <text evidence="8">The sequence shown here is derived from an EMBL/GenBank/DDBJ whole genome shotgun (WGS) entry which is preliminary data.</text>
</comment>
<sequence length="473" mass="52734">MKVLLISTNRNPLPMPVMPVGACLVAQAAERAGHDVQLLDLMFVRETKAAIRDALVRNPPDLIALSVRNIDNNAMTDPHFFLHELRELMGEIRSMSCAPLVLGGAALGVMPEQILRFCPALCCVTGSGETVFPLLLENISRNGPLEDVPGIAWLHQEIFRKNRPPAGAPGCHVPDYNRWLDVPAYTSQLATFPLQTKTGCQFNCVYCTYPVIEGNDCLLKDPDRVADAVFRLAAAGFRDIEFVDSIFNSPRDHAMQVCEALARVRHGARLQCLELNPLHFDHELVQAMERAGFRGMGITLESAADPVLQGLRKGFASSDVHRAAAVVRDCSIPCAWIFMLGGPGETRHTVCESIDFARSQIRPRDVAFFNIGIRIYPGTELESIARREGLLKLDRQEMLEPVFYLSPEVDMPWLKQELSRALAENMNFISMDSLGLPFLPTIYRTGKALGMRPPLWRYTRVVRRCLRLAGMDV</sequence>
<feature type="domain" description="B12-binding" evidence="6">
    <location>
        <begin position="1"/>
        <end position="146"/>
    </location>
</feature>
<keyword evidence="4" id="KW-0408">Iron</keyword>
<dbReference type="PROSITE" id="PS51332">
    <property type="entry name" value="B12_BINDING"/>
    <property type="match status" value="1"/>
</dbReference>
<proteinExistence type="predicted"/>
<evidence type="ECO:0000259" key="6">
    <source>
        <dbReference type="PROSITE" id="PS51332"/>
    </source>
</evidence>
<dbReference type="SFLD" id="SFLDG01123">
    <property type="entry name" value="methyltransferase_(Class_B)"/>
    <property type="match status" value="1"/>
</dbReference>
<dbReference type="SMART" id="SM00729">
    <property type="entry name" value="Elp3"/>
    <property type="match status" value="1"/>
</dbReference>
<dbReference type="InterPro" id="IPR006638">
    <property type="entry name" value="Elp3/MiaA/NifB-like_rSAM"/>
</dbReference>
<dbReference type="EMBL" id="JAHDYS010000009">
    <property type="protein sequence ID" value="MBT1072385.1"/>
    <property type="molecule type" value="Genomic_DNA"/>
</dbReference>
<evidence type="ECO:0000313" key="8">
    <source>
        <dbReference type="EMBL" id="MBT1072385.1"/>
    </source>
</evidence>
<comment type="cofactor">
    <cofactor evidence="1">
        <name>[4Fe-4S] cluster</name>
        <dbReference type="ChEBI" id="CHEBI:49883"/>
    </cofactor>
</comment>
<dbReference type="InterPro" id="IPR023404">
    <property type="entry name" value="rSAM_horseshoe"/>
</dbReference>
<dbReference type="PANTHER" id="PTHR43409:SF16">
    <property type="entry name" value="SLR0320 PROTEIN"/>
    <property type="match status" value="1"/>
</dbReference>
<evidence type="ECO:0000313" key="9">
    <source>
        <dbReference type="Proteomes" id="UP000784128"/>
    </source>
</evidence>
<evidence type="ECO:0000259" key="7">
    <source>
        <dbReference type="PROSITE" id="PS51918"/>
    </source>
</evidence>
<protein>
    <submittedName>
        <fullName evidence="8">Cobalamin-dependent protein</fullName>
    </submittedName>
</protein>
<organism evidence="8 9">
    <name type="scientific">Pelotalea chapellei</name>
    <dbReference type="NCBI Taxonomy" id="44671"/>
    <lineage>
        <taxon>Bacteria</taxon>
        <taxon>Pseudomonadati</taxon>
        <taxon>Thermodesulfobacteriota</taxon>
        <taxon>Desulfuromonadia</taxon>
        <taxon>Geobacterales</taxon>
        <taxon>Geobacteraceae</taxon>
        <taxon>Pelotalea</taxon>
    </lineage>
</organism>
<keyword evidence="2" id="KW-0949">S-adenosyl-L-methionine</keyword>
<dbReference type="Gene3D" id="3.40.50.280">
    <property type="entry name" value="Cobalamin-binding domain"/>
    <property type="match status" value="1"/>
</dbReference>
<dbReference type="PANTHER" id="PTHR43409">
    <property type="entry name" value="ANAEROBIC MAGNESIUM-PROTOPORPHYRIN IX MONOMETHYL ESTER CYCLASE-RELATED"/>
    <property type="match status" value="1"/>
</dbReference>
<dbReference type="InterPro" id="IPR034466">
    <property type="entry name" value="Methyltransferase_Class_B"/>
</dbReference>
<dbReference type="SUPFAM" id="SSF102114">
    <property type="entry name" value="Radical SAM enzymes"/>
    <property type="match status" value="1"/>
</dbReference>
<gene>
    <name evidence="8" type="ORF">KJB30_11350</name>
</gene>
<reference evidence="8 9" key="1">
    <citation type="submission" date="2021-05" db="EMBL/GenBank/DDBJ databases">
        <title>The draft genome of Geobacter chapellei DSM 13688.</title>
        <authorList>
            <person name="Xu Z."/>
            <person name="Masuda Y."/>
            <person name="Itoh H."/>
            <person name="Senoo K."/>
        </authorList>
    </citation>
    <scope>NUCLEOTIDE SEQUENCE [LARGE SCALE GENOMIC DNA]</scope>
    <source>
        <strain evidence="8 9">DSM 13688</strain>
    </source>
</reference>
<keyword evidence="3" id="KW-0479">Metal-binding</keyword>